<proteinExistence type="predicted"/>
<keyword evidence="2" id="KW-1133">Transmembrane helix</keyword>
<evidence type="ECO:0000256" key="2">
    <source>
        <dbReference type="SAM" id="Phobius"/>
    </source>
</evidence>
<dbReference type="AlphaFoldDB" id="A0AAV2E367"/>
<protein>
    <submittedName>
        <fullName evidence="3">Uncharacterized protein</fullName>
    </submittedName>
</protein>
<feature type="transmembrane region" description="Helical" evidence="2">
    <location>
        <begin position="75"/>
        <end position="94"/>
    </location>
</feature>
<accession>A0AAV2E367</accession>
<keyword evidence="2" id="KW-0472">Membrane</keyword>
<keyword evidence="4" id="KW-1185">Reference proteome</keyword>
<feature type="region of interest" description="Disordered" evidence="1">
    <location>
        <begin position="1"/>
        <end position="34"/>
    </location>
</feature>
<evidence type="ECO:0000256" key="1">
    <source>
        <dbReference type="SAM" id="MobiDB-lite"/>
    </source>
</evidence>
<reference evidence="3 4" key="1">
    <citation type="submission" date="2024-04" db="EMBL/GenBank/DDBJ databases">
        <authorList>
            <person name="Fracassetti M."/>
        </authorList>
    </citation>
    <scope>NUCLEOTIDE SEQUENCE [LARGE SCALE GENOMIC DNA]</scope>
</reference>
<gene>
    <name evidence="3" type="ORF">LTRI10_LOCUS21590</name>
</gene>
<name>A0AAV2E367_9ROSI</name>
<dbReference type="EMBL" id="OZ034817">
    <property type="protein sequence ID" value="CAL1380122.1"/>
    <property type="molecule type" value="Genomic_DNA"/>
</dbReference>
<evidence type="ECO:0000313" key="3">
    <source>
        <dbReference type="EMBL" id="CAL1380122.1"/>
    </source>
</evidence>
<sequence>MRKLPGGRTAIPGSPRLSSSLVMNPPNDRHGSGSTIRHPVVDSSLFVSSAGRTFSFWSPDIKQSTWRRSWRHPSFFGFDFLSVFAAVLIVVSSLRASRVNCDVDKLPWRCLASSSLASVCNSLADGFFASPSGDVSLDGQ</sequence>
<keyword evidence="2" id="KW-0812">Transmembrane</keyword>
<organism evidence="3 4">
    <name type="scientific">Linum trigynum</name>
    <dbReference type="NCBI Taxonomy" id="586398"/>
    <lineage>
        <taxon>Eukaryota</taxon>
        <taxon>Viridiplantae</taxon>
        <taxon>Streptophyta</taxon>
        <taxon>Embryophyta</taxon>
        <taxon>Tracheophyta</taxon>
        <taxon>Spermatophyta</taxon>
        <taxon>Magnoliopsida</taxon>
        <taxon>eudicotyledons</taxon>
        <taxon>Gunneridae</taxon>
        <taxon>Pentapetalae</taxon>
        <taxon>rosids</taxon>
        <taxon>fabids</taxon>
        <taxon>Malpighiales</taxon>
        <taxon>Linaceae</taxon>
        <taxon>Linum</taxon>
    </lineage>
</organism>
<dbReference type="Proteomes" id="UP001497516">
    <property type="component" value="Chromosome 4"/>
</dbReference>
<evidence type="ECO:0000313" key="4">
    <source>
        <dbReference type="Proteomes" id="UP001497516"/>
    </source>
</evidence>